<comment type="caution">
    <text evidence="4">The sequence shown here is derived from an EMBL/GenBank/DDBJ whole genome shotgun (WGS) entry which is preliminary data.</text>
</comment>
<dbReference type="InterPro" id="IPR035940">
    <property type="entry name" value="CAP_sf"/>
</dbReference>
<dbReference type="Pfam" id="PF00188">
    <property type="entry name" value="CAP"/>
    <property type="match status" value="2"/>
</dbReference>
<feature type="compositionally biased region" description="Low complexity" evidence="1">
    <location>
        <begin position="160"/>
        <end position="169"/>
    </location>
</feature>
<sequence length="479" mass="49368">MSELVPGGNVPLPGGAVSVRVPGPFDVSALVTDDGGKVRGDEDFVFYNQPAAPGARLRGDTLTVDPPRLRPGATRVTVAVCPADPGTPLNRLPSPTLHVTDAADRPLARFTPPRSQRETVLLLAEFYRRGDRWKLRALGQGYADGLAGLARDFGVDVVDDPPVSGPGPAAAGGPGTRPAPLGGEARRVGPLAGPAAVPAGSHRTGPPTAVVPSPGAPGHAPPDDAFLDLVNSARSAAGSPPVSLDARLVSAAREHAAAMAAAGRLGVESRDGVSVYQRVTGAGYAYLTVGEHLVSGPRTTAEFVAHCLRADSPRRTLVDPAFTHGALARVQDGPSGDTYWTALWARPFTPRGLADTAAAVTDLTNRERARAGLPPLAVDPLLTAAAQAHSADMVARAFYSHTAPDGSRPWDRAAAAGSTRRSIGENIACGQRSPADVVEGWMNSPGHRANILKPGFTHIGIGFAGGGRAGTYWTQVFGG</sequence>
<evidence type="ECO:0000313" key="4">
    <source>
        <dbReference type="EMBL" id="MEU2267481.1"/>
    </source>
</evidence>
<accession>A0ABV2XU06</accession>
<dbReference type="Proteomes" id="UP001550603">
    <property type="component" value="Unassembled WGS sequence"/>
</dbReference>
<name>A0ABV2XU06_9ACTN</name>
<feature type="domain" description="SCP" evidence="2">
    <location>
        <begin position="362"/>
        <end position="477"/>
    </location>
</feature>
<keyword evidence="5" id="KW-1185">Reference proteome</keyword>
<protein>
    <submittedName>
        <fullName evidence="4">CAP domain-containing protein</fullName>
    </submittedName>
</protein>
<evidence type="ECO:0000313" key="5">
    <source>
        <dbReference type="Proteomes" id="UP001550603"/>
    </source>
</evidence>
<dbReference type="PANTHER" id="PTHR31157:SF1">
    <property type="entry name" value="SCP DOMAIN-CONTAINING PROTEIN"/>
    <property type="match status" value="1"/>
</dbReference>
<dbReference type="Pfam" id="PF02342">
    <property type="entry name" value="TerD"/>
    <property type="match status" value="1"/>
</dbReference>
<dbReference type="CDD" id="cd05379">
    <property type="entry name" value="CAP_bacterial"/>
    <property type="match status" value="1"/>
</dbReference>
<organism evidence="4 5">
    <name type="scientific">Streptomyces olindensis</name>
    <dbReference type="NCBI Taxonomy" id="358823"/>
    <lineage>
        <taxon>Bacteria</taxon>
        <taxon>Bacillati</taxon>
        <taxon>Actinomycetota</taxon>
        <taxon>Actinomycetes</taxon>
        <taxon>Kitasatosporales</taxon>
        <taxon>Streptomycetaceae</taxon>
        <taxon>Streptomyces</taxon>
    </lineage>
</organism>
<reference evidence="4 5" key="1">
    <citation type="submission" date="2024-06" db="EMBL/GenBank/DDBJ databases">
        <title>The Natural Products Discovery Center: Release of the First 8490 Sequenced Strains for Exploring Actinobacteria Biosynthetic Diversity.</title>
        <authorList>
            <person name="Kalkreuter E."/>
            <person name="Kautsar S.A."/>
            <person name="Yang D."/>
            <person name="Bader C.D."/>
            <person name="Teijaro C.N."/>
            <person name="Fluegel L."/>
            <person name="Davis C.M."/>
            <person name="Simpson J.R."/>
            <person name="Lauterbach L."/>
            <person name="Steele A.D."/>
            <person name="Gui C."/>
            <person name="Meng S."/>
            <person name="Li G."/>
            <person name="Viehrig K."/>
            <person name="Ye F."/>
            <person name="Su P."/>
            <person name="Kiefer A.F."/>
            <person name="Nichols A."/>
            <person name="Cepeda A.J."/>
            <person name="Yan W."/>
            <person name="Fan B."/>
            <person name="Jiang Y."/>
            <person name="Adhikari A."/>
            <person name="Zheng C.-J."/>
            <person name="Schuster L."/>
            <person name="Cowan T.M."/>
            <person name="Smanski M.J."/>
            <person name="Chevrette M.G."/>
            <person name="De Carvalho L.P.S."/>
            <person name="Shen B."/>
        </authorList>
    </citation>
    <scope>NUCLEOTIDE SEQUENCE [LARGE SCALE GENOMIC DNA]</scope>
    <source>
        <strain evidence="4 5">NPDC019583</strain>
    </source>
</reference>
<proteinExistence type="predicted"/>
<dbReference type="CDD" id="cd06974">
    <property type="entry name" value="TerD_like"/>
    <property type="match status" value="1"/>
</dbReference>
<dbReference type="RefSeq" id="WP_359788563.1">
    <property type="nucleotide sequence ID" value="NZ_JBEYBN010000015.1"/>
</dbReference>
<feature type="domain" description="SCP" evidence="2">
    <location>
        <begin position="227"/>
        <end position="342"/>
    </location>
</feature>
<dbReference type="EMBL" id="JBEYBN010000015">
    <property type="protein sequence ID" value="MEU2267481.1"/>
    <property type="molecule type" value="Genomic_DNA"/>
</dbReference>
<dbReference type="SUPFAM" id="SSF55797">
    <property type="entry name" value="PR-1-like"/>
    <property type="match status" value="2"/>
</dbReference>
<dbReference type="Gene3D" id="3.40.33.10">
    <property type="entry name" value="CAP"/>
    <property type="match status" value="2"/>
</dbReference>
<feature type="compositionally biased region" description="Low complexity" evidence="1">
    <location>
        <begin position="176"/>
        <end position="200"/>
    </location>
</feature>
<dbReference type="InterPro" id="IPR014044">
    <property type="entry name" value="CAP_dom"/>
</dbReference>
<dbReference type="Gene3D" id="2.60.60.30">
    <property type="entry name" value="sav2460 like domains"/>
    <property type="match status" value="1"/>
</dbReference>
<evidence type="ECO:0000259" key="2">
    <source>
        <dbReference type="Pfam" id="PF00188"/>
    </source>
</evidence>
<feature type="domain" description="TerD" evidence="3">
    <location>
        <begin position="25"/>
        <end position="153"/>
    </location>
</feature>
<feature type="region of interest" description="Disordered" evidence="1">
    <location>
        <begin position="160"/>
        <end position="220"/>
    </location>
</feature>
<evidence type="ECO:0000256" key="1">
    <source>
        <dbReference type="SAM" id="MobiDB-lite"/>
    </source>
</evidence>
<evidence type="ECO:0000259" key="3">
    <source>
        <dbReference type="Pfam" id="PF02342"/>
    </source>
</evidence>
<dbReference type="InterPro" id="IPR003325">
    <property type="entry name" value="TerD"/>
</dbReference>
<dbReference type="PANTHER" id="PTHR31157">
    <property type="entry name" value="SCP DOMAIN-CONTAINING PROTEIN"/>
    <property type="match status" value="1"/>
</dbReference>
<gene>
    <name evidence="4" type="ORF">ABZ568_13890</name>
</gene>